<dbReference type="STRING" id="195913.SAMN04488004_105102"/>
<dbReference type="Gene3D" id="2.40.100.10">
    <property type="entry name" value="Cyclophilin-like"/>
    <property type="match status" value="1"/>
</dbReference>
<proteinExistence type="predicted"/>
<dbReference type="GO" id="GO:0016787">
    <property type="term" value="F:hydrolase activity"/>
    <property type="evidence" value="ECO:0007669"/>
    <property type="project" value="UniProtKB-KW"/>
</dbReference>
<gene>
    <name evidence="5" type="ORF">SAMN04488004_105102</name>
</gene>
<organism evidence="5 6">
    <name type="scientific">Loktanella salsilacus</name>
    <dbReference type="NCBI Taxonomy" id="195913"/>
    <lineage>
        <taxon>Bacteria</taxon>
        <taxon>Pseudomonadati</taxon>
        <taxon>Pseudomonadota</taxon>
        <taxon>Alphaproteobacteria</taxon>
        <taxon>Rhodobacterales</taxon>
        <taxon>Roseobacteraceae</taxon>
        <taxon>Loktanella</taxon>
    </lineage>
</organism>
<keyword evidence="2 5" id="KW-0378">Hydrolase</keyword>
<dbReference type="Pfam" id="PF02626">
    <property type="entry name" value="CT_A_B"/>
    <property type="match status" value="1"/>
</dbReference>
<evidence type="ECO:0000259" key="4">
    <source>
        <dbReference type="SMART" id="SM00797"/>
    </source>
</evidence>
<dbReference type="PANTHER" id="PTHR43309:SF5">
    <property type="entry name" value="5-OXOPROLINASE SUBUNIT C"/>
    <property type="match status" value="1"/>
</dbReference>
<dbReference type="PANTHER" id="PTHR43309">
    <property type="entry name" value="5-OXOPROLINASE SUBUNIT C"/>
    <property type="match status" value="1"/>
</dbReference>
<name>A0A1I4DYS7_9RHOB</name>
<dbReference type="RefSeq" id="WP_245754144.1">
    <property type="nucleotide sequence ID" value="NZ_FOTF01000005.1"/>
</dbReference>
<dbReference type="AlphaFoldDB" id="A0A1I4DYS7"/>
<accession>A0A1I4DYS7</accession>
<evidence type="ECO:0000313" key="5">
    <source>
        <dbReference type="EMBL" id="SFK97427.1"/>
    </source>
</evidence>
<evidence type="ECO:0000256" key="2">
    <source>
        <dbReference type="ARBA" id="ARBA00022801"/>
    </source>
</evidence>
<dbReference type="InterPro" id="IPR052708">
    <property type="entry name" value="PxpC"/>
</dbReference>
<dbReference type="Proteomes" id="UP000199550">
    <property type="component" value="Unassembled WGS sequence"/>
</dbReference>
<keyword evidence="6" id="KW-1185">Reference proteome</keyword>
<evidence type="ECO:0000256" key="1">
    <source>
        <dbReference type="ARBA" id="ARBA00022741"/>
    </source>
</evidence>
<sequence length="337" mass="34518">MTVRLFVDAAGPLMSVQDLGRPGRIDVGLSRGGAMDRTALLGAAALLGGGVRAGIEMAGMGGTFRVDAPLRFALTGAVMRASVDGQALRWNASHMLLPGQVLVIGAVRAGSYGYLVPAGAVLGRDVLGSAAAHLSAGLGGRLQAGDVVQIGAVGAGAGQVLPDRDDLGGGTLRLMPGPQTQMFSAAERARFAQTVFHRSPQANRTALPLMKDGAGFAALGGNPVSDFIAPGDVQITGDGTPVVMMAECQTVGGYPRIGTVIAADLARAAQAPVGAALRFEWVDVGRADALFVPEAQQLTALKAAVRPLVRDPRNMHDLLSYQLISGVTAGRDMEPLP</sequence>
<dbReference type="InterPro" id="IPR029000">
    <property type="entry name" value="Cyclophilin-like_dom_sf"/>
</dbReference>
<evidence type="ECO:0000313" key="6">
    <source>
        <dbReference type="Proteomes" id="UP000199550"/>
    </source>
</evidence>
<dbReference type="EMBL" id="FOTF01000005">
    <property type="protein sequence ID" value="SFK97427.1"/>
    <property type="molecule type" value="Genomic_DNA"/>
</dbReference>
<evidence type="ECO:0000256" key="3">
    <source>
        <dbReference type="ARBA" id="ARBA00022840"/>
    </source>
</evidence>
<dbReference type="GO" id="GO:0005524">
    <property type="term" value="F:ATP binding"/>
    <property type="evidence" value="ECO:0007669"/>
    <property type="project" value="UniProtKB-KW"/>
</dbReference>
<dbReference type="SUPFAM" id="SSF50891">
    <property type="entry name" value="Cyclophilin-like"/>
    <property type="match status" value="1"/>
</dbReference>
<feature type="domain" description="Carboxyltransferase" evidence="4">
    <location>
        <begin position="26"/>
        <end position="299"/>
    </location>
</feature>
<keyword evidence="3" id="KW-0067">ATP-binding</keyword>
<keyword evidence="1" id="KW-0547">Nucleotide-binding</keyword>
<dbReference type="SMART" id="SM00797">
    <property type="entry name" value="AHS2"/>
    <property type="match status" value="1"/>
</dbReference>
<reference evidence="5 6" key="1">
    <citation type="submission" date="2016-10" db="EMBL/GenBank/DDBJ databases">
        <authorList>
            <person name="de Groot N.N."/>
        </authorList>
    </citation>
    <scope>NUCLEOTIDE SEQUENCE [LARGE SCALE GENOMIC DNA]</scope>
    <source>
        <strain evidence="5 6">DSM 16199</strain>
    </source>
</reference>
<dbReference type="InterPro" id="IPR003778">
    <property type="entry name" value="CT_A_B"/>
</dbReference>
<protein>
    <submittedName>
        <fullName evidence="5">Allophanate hydrolase</fullName>
    </submittedName>
</protein>